<protein>
    <submittedName>
        <fullName evidence="1">Uncharacterized protein</fullName>
    </submittedName>
</protein>
<evidence type="ECO:0000313" key="1">
    <source>
        <dbReference type="EMBL" id="KAJ0091159.1"/>
    </source>
</evidence>
<comment type="caution">
    <text evidence="1">The sequence shown here is derived from an EMBL/GenBank/DDBJ whole genome shotgun (WGS) entry which is preliminary data.</text>
</comment>
<gene>
    <name evidence="1" type="ORF">Patl1_13820</name>
</gene>
<organism evidence="1 2">
    <name type="scientific">Pistacia atlantica</name>
    <dbReference type="NCBI Taxonomy" id="434234"/>
    <lineage>
        <taxon>Eukaryota</taxon>
        <taxon>Viridiplantae</taxon>
        <taxon>Streptophyta</taxon>
        <taxon>Embryophyta</taxon>
        <taxon>Tracheophyta</taxon>
        <taxon>Spermatophyta</taxon>
        <taxon>Magnoliopsida</taxon>
        <taxon>eudicotyledons</taxon>
        <taxon>Gunneridae</taxon>
        <taxon>Pentapetalae</taxon>
        <taxon>rosids</taxon>
        <taxon>malvids</taxon>
        <taxon>Sapindales</taxon>
        <taxon>Anacardiaceae</taxon>
        <taxon>Pistacia</taxon>
    </lineage>
</organism>
<evidence type="ECO:0000313" key="2">
    <source>
        <dbReference type="Proteomes" id="UP001164250"/>
    </source>
</evidence>
<reference evidence="2" key="1">
    <citation type="journal article" date="2023" name="G3 (Bethesda)">
        <title>Genome assembly and association tests identify interacting loci associated with vigor, precocity, and sex in interspecific pistachio rootstocks.</title>
        <authorList>
            <person name="Palmer W."/>
            <person name="Jacygrad E."/>
            <person name="Sagayaradj S."/>
            <person name="Cavanaugh K."/>
            <person name="Han R."/>
            <person name="Bertier L."/>
            <person name="Beede B."/>
            <person name="Kafkas S."/>
            <person name="Golino D."/>
            <person name="Preece J."/>
            <person name="Michelmore R."/>
        </authorList>
    </citation>
    <scope>NUCLEOTIDE SEQUENCE [LARGE SCALE GENOMIC DNA]</scope>
</reference>
<sequence>MCFVRDRDGKNPIHIAAIKGHVSVIKELVKGRPNAARMLTERGETILQAFVRFDQLEAMEFLVEAINDHEFMNSEDDDGNTIASSCGRKASNKVLTKNNAIKVNTLNKGGFTGLDILTRSKRDLKDFEIVALLQNKGAISAKDIAVSTQELSITDATVTFQAGLNPPGGVWQDTSQLQVGASTSEPDHKAGQSILADSNKAYYNIFVVFNTIGFVASLSII</sequence>
<name>A0ACC1AWV1_9ROSI</name>
<dbReference type="EMBL" id="CM047904">
    <property type="protein sequence ID" value="KAJ0091159.1"/>
    <property type="molecule type" value="Genomic_DNA"/>
</dbReference>
<accession>A0ACC1AWV1</accession>
<dbReference type="Proteomes" id="UP001164250">
    <property type="component" value="Chromosome 8"/>
</dbReference>
<proteinExistence type="predicted"/>
<keyword evidence="2" id="KW-1185">Reference proteome</keyword>